<evidence type="ECO:0000313" key="3">
    <source>
        <dbReference type="Proteomes" id="UP000575898"/>
    </source>
</evidence>
<name>A0A840MIP3_9PROT</name>
<protein>
    <submittedName>
        <fullName evidence="2">Uncharacterized protein</fullName>
    </submittedName>
</protein>
<comment type="caution">
    <text evidence="2">The sequence shown here is derived from an EMBL/GenBank/DDBJ whole genome shotgun (WGS) entry which is preliminary data.</text>
</comment>
<sequence>MQTIYTTLQSTARDAVLRDRVKHGREQRDNIKLHQ</sequence>
<feature type="region of interest" description="Disordered" evidence="1">
    <location>
        <begin position="16"/>
        <end position="35"/>
    </location>
</feature>
<reference evidence="2 3" key="1">
    <citation type="submission" date="2020-08" db="EMBL/GenBank/DDBJ databases">
        <title>Genomic Encyclopedia of Type Strains, Phase IV (KMG-IV): sequencing the most valuable type-strain genomes for metagenomic binning, comparative biology and taxonomic classification.</title>
        <authorList>
            <person name="Goeker M."/>
        </authorList>
    </citation>
    <scope>NUCLEOTIDE SEQUENCE [LARGE SCALE GENOMIC DNA]</scope>
    <source>
        <strain evidence="2 3">DSM 27165</strain>
    </source>
</reference>
<dbReference type="AlphaFoldDB" id="A0A840MIP3"/>
<evidence type="ECO:0000313" key="2">
    <source>
        <dbReference type="EMBL" id="MBB5017385.1"/>
    </source>
</evidence>
<proteinExistence type="predicted"/>
<organism evidence="2 3">
    <name type="scientific">Chitinivorax tropicus</name>
    <dbReference type="NCBI Taxonomy" id="714531"/>
    <lineage>
        <taxon>Bacteria</taxon>
        <taxon>Pseudomonadati</taxon>
        <taxon>Pseudomonadota</taxon>
        <taxon>Betaproteobacteria</taxon>
        <taxon>Chitinivorax</taxon>
    </lineage>
</organism>
<accession>A0A840MIP3</accession>
<keyword evidence="3" id="KW-1185">Reference proteome</keyword>
<dbReference type="Proteomes" id="UP000575898">
    <property type="component" value="Unassembled WGS sequence"/>
</dbReference>
<dbReference type="EMBL" id="JACHHY010000003">
    <property type="protein sequence ID" value="MBB5017385.1"/>
    <property type="molecule type" value="Genomic_DNA"/>
</dbReference>
<gene>
    <name evidence="2" type="ORF">HNQ59_000649</name>
</gene>
<evidence type="ECO:0000256" key="1">
    <source>
        <dbReference type="SAM" id="MobiDB-lite"/>
    </source>
</evidence>